<dbReference type="GO" id="GO:0050660">
    <property type="term" value="F:flavin adenine dinucleotide binding"/>
    <property type="evidence" value="ECO:0007669"/>
    <property type="project" value="TreeGrafter"/>
</dbReference>
<dbReference type="PANTHER" id="PTHR43539">
    <property type="entry name" value="FLAVIN-BINDING MONOOXYGENASE-LIKE PROTEIN (AFU_ORTHOLOGUE AFUA_4G09220)"/>
    <property type="match status" value="1"/>
</dbReference>
<evidence type="ECO:0000256" key="9">
    <source>
        <dbReference type="ARBA" id="ARBA00023070"/>
    </source>
</evidence>
<dbReference type="EC" id="1.14.13.168" evidence="10"/>
<dbReference type="Gene3D" id="3.50.50.60">
    <property type="entry name" value="FAD/NAD(P)-binding domain"/>
    <property type="match status" value="1"/>
</dbReference>
<comment type="catalytic activity">
    <reaction evidence="11">
        <text>indole-3-pyruvate + NADPH + O2 + H(+) = (indol-3-yl)acetate + CO2 + NADP(+) + H2O</text>
        <dbReference type="Rhea" id="RHEA:34331"/>
        <dbReference type="ChEBI" id="CHEBI:15377"/>
        <dbReference type="ChEBI" id="CHEBI:15378"/>
        <dbReference type="ChEBI" id="CHEBI:15379"/>
        <dbReference type="ChEBI" id="CHEBI:16526"/>
        <dbReference type="ChEBI" id="CHEBI:17640"/>
        <dbReference type="ChEBI" id="CHEBI:30854"/>
        <dbReference type="ChEBI" id="CHEBI:57783"/>
        <dbReference type="ChEBI" id="CHEBI:58349"/>
        <dbReference type="EC" id="1.14.13.168"/>
    </reaction>
</comment>
<comment type="cofactor">
    <cofactor evidence="1">
        <name>FAD</name>
        <dbReference type="ChEBI" id="CHEBI:57692"/>
    </cofactor>
</comment>
<dbReference type="InterPro" id="IPR050982">
    <property type="entry name" value="Auxin_biosynth/cation_transpt"/>
</dbReference>
<dbReference type="GO" id="GO:0009851">
    <property type="term" value="P:auxin biosynthetic process"/>
    <property type="evidence" value="ECO:0007669"/>
    <property type="project" value="UniProtKB-KW"/>
</dbReference>
<dbReference type="InterPro" id="IPR036188">
    <property type="entry name" value="FAD/NAD-bd_sf"/>
</dbReference>
<evidence type="ECO:0000313" key="13">
    <source>
        <dbReference type="EMBL" id="KAE8654641.1"/>
    </source>
</evidence>
<comment type="similarity">
    <text evidence="3">Belongs to the FMO family.</text>
</comment>
<dbReference type="GO" id="GO:0103075">
    <property type="term" value="F:indole-3-pyruvate monooxygenase activity"/>
    <property type="evidence" value="ECO:0007669"/>
    <property type="project" value="UniProtKB-EC"/>
</dbReference>
<dbReference type="AlphaFoldDB" id="A0A6A2WCA1"/>
<dbReference type="PANTHER" id="PTHR43539:SF36">
    <property type="entry name" value="INDOLE-3-PYRUVATE MONOOXYGENASE YUCCA2"/>
    <property type="match status" value="1"/>
</dbReference>
<evidence type="ECO:0000256" key="7">
    <source>
        <dbReference type="ARBA" id="ARBA00023002"/>
    </source>
</evidence>
<protein>
    <recommendedName>
        <fullName evidence="10">indole-3-pyruvate monooxygenase</fullName>
        <ecNumber evidence="10">1.14.13.168</ecNumber>
    </recommendedName>
</protein>
<evidence type="ECO:0000259" key="12">
    <source>
        <dbReference type="Pfam" id="PF07992"/>
    </source>
</evidence>
<gene>
    <name evidence="13" type="ORF">F3Y22_tig00117048pilonHSYRG01307</name>
</gene>
<reference evidence="13" key="1">
    <citation type="submission" date="2019-09" db="EMBL/GenBank/DDBJ databases">
        <title>Draft genome information of white flower Hibiscus syriacus.</title>
        <authorList>
            <person name="Kim Y.-M."/>
        </authorList>
    </citation>
    <scope>NUCLEOTIDE SEQUENCE [LARGE SCALE GENOMIC DNA]</scope>
    <source>
        <strain evidence="13">YM2019G1</strain>
    </source>
</reference>
<dbReference type="SUPFAM" id="SSF51905">
    <property type="entry name" value="FAD/NAD(P)-binding domain"/>
    <property type="match status" value="1"/>
</dbReference>
<evidence type="ECO:0000256" key="8">
    <source>
        <dbReference type="ARBA" id="ARBA00023033"/>
    </source>
</evidence>
<evidence type="ECO:0000256" key="11">
    <source>
        <dbReference type="ARBA" id="ARBA00047707"/>
    </source>
</evidence>
<keyword evidence="6" id="KW-0521">NADP</keyword>
<evidence type="ECO:0000256" key="6">
    <source>
        <dbReference type="ARBA" id="ARBA00022857"/>
    </source>
</evidence>
<evidence type="ECO:0000313" key="14">
    <source>
        <dbReference type="Proteomes" id="UP000436088"/>
    </source>
</evidence>
<evidence type="ECO:0000256" key="5">
    <source>
        <dbReference type="ARBA" id="ARBA00022827"/>
    </source>
</evidence>
<evidence type="ECO:0000256" key="3">
    <source>
        <dbReference type="ARBA" id="ARBA00009183"/>
    </source>
</evidence>
<proteinExistence type="inferred from homology"/>
<organism evidence="13 14">
    <name type="scientific">Hibiscus syriacus</name>
    <name type="common">Rose of Sharon</name>
    <dbReference type="NCBI Taxonomy" id="106335"/>
    <lineage>
        <taxon>Eukaryota</taxon>
        <taxon>Viridiplantae</taxon>
        <taxon>Streptophyta</taxon>
        <taxon>Embryophyta</taxon>
        <taxon>Tracheophyta</taxon>
        <taxon>Spermatophyta</taxon>
        <taxon>Magnoliopsida</taxon>
        <taxon>eudicotyledons</taxon>
        <taxon>Gunneridae</taxon>
        <taxon>Pentapetalae</taxon>
        <taxon>rosids</taxon>
        <taxon>malvids</taxon>
        <taxon>Malvales</taxon>
        <taxon>Malvaceae</taxon>
        <taxon>Malvoideae</taxon>
        <taxon>Hibiscus</taxon>
    </lineage>
</organism>
<evidence type="ECO:0000256" key="2">
    <source>
        <dbReference type="ARBA" id="ARBA00004814"/>
    </source>
</evidence>
<keyword evidence="8" id="KW-0503">Monooxygenase</keyword>
<evidence type="ECO:0000256" key="4">
    <source>
        <dbReference type="ARBA" id="ARBA00022630"/>
    </source>
</evidence>
<accession>A0A6A2WCA1</accession>
<dbReference type="EMBL" id="VEPZ02001787">
    <property type="protein sequence ID" value="KAE8654641.1"/>
    <property type="molecule type" value="Genomic_DNA"/>
</dbReference>
<dbReference type="InterPro" id="IPR023753">
    <property type="entry name" value="FAD/NAD-binding_dom"/>
</dbReference>
<comment type="caution">
    <text evidence="13">The sequence shown here is derived from an EMBL/GenBank/DDBJ whole genome shotgun (WGS) entry which is preliminary data.</text>
</comment>
<evidence type="ECO:0000256" key="1">
    <source>
        <dbReference type="ARBA" id="ARBA00001974"/>
    </source>
</evidence>
<keyword evidence="4" id="KW-0285">Flavoprotein</keyword>
<keyword evidence="14" id="KW-1185">Reference proteome</keyword>
<sequence length="288" mass="31771">MTKSTSCLWVTCPIIIGAGPSGLATAPCLKRKDSVFNKTVVSAEFDNRYGVLRVITSELKREQIEYVSQWLIVATGENADEVMPFIEGMDDFDGPILHTISYRNGRSYGEKDVLVVGCGNSGMEVALDLANFNAHTSLVVRDSFPIRLVDRFALGDTEKFGFRHPKIGPLKLKSISDLSGNKTNNVPWGGVCGRKEGERFDAIFLATGYKSNVAQWLKGTYLFSEKDGIPREPFPKVWKGEDGLYAVGFSRRGLLGASSVAQRVAEDIELQWRDAPPNFMDFSTALSL</sequence>
<keyword evidence="5" id="KW-0274">FAD</keyword>
<name>A0A6A2WCA1_HIBSY</name>
<keyword evidence="9" id="KW-0073">Auxin biosynthesis</keyword>
<feature type="domain" description="FAD/NAD(P)-binding" evidence="12">
    <location>
        <begin position="56"/>
        <end position="248"/>
    </location>
</feature>
<evidence type="ECO:0000256" key="10">
    <source>
        <dbReference type="ARBA" id="ARBA00039148"/>
    </source>
</evidence>
<dbReference type="Proteomes" id="UP000436088">
    <property type="component" value="Unassembled WGS sequence"/>
</dbReference>
<comment type="pathway">
    <text evidence="2">Plant hormone metabolism; auxin biosynthesis.</text>
</comment>
<keyword evidence="7" id="KW-0560">Oxidoreductase</keyword>
<dbReference type="Pfam" id="PF07992">
    <property type="entry name" value="Pyr_redox_2"/>
    <property type="match status" value="1"/>
</dbReference>